<organism evidence="10 11">
    <name type="scientific">Leptospira ilyithenensis</name>
    <dbReference type="NCBI Taxonomy" id="2484901"/>
    <lineage>
        <taxon>Bacteria</taxon>
        <taxon>Pseudomonadati</taxon>
        <taxon>Spirochaetota</taxon>
        <taxon>Spirochaetia</taxon>
        <taxon>Leptospirales</taxon>
        <taxon>Leptospiraceae</taxon>
        <taxon>Leptospira</taxon>
    </lineage>
</organism>
<evidence type="ECO:0000256" key="1">
    <source>
        <dbReference type="ARBA" id="ARBA00004141"/>
    </source>
</evidence>
<evidence type="ECO:0000256" key="6">
    <source>
        <dbReference type="ARBA" id="ARBA00023136"/>
    </source>
</evidence>
<dbReference type="GO" id="GO:0045436">
    <property type="term" value="F:lycopene beta cyclase activity"/>
    <property type="evidence" value="ECO:0007669"/>
    <property type="project" value="UniProtKB-ARBA"/>
</dbReference>
<feature type="transmembrane region" description="Helical" evidence="8">
    <location>
        <begin position="204"/>
        <end position="222"/>
    </location>
</feature>
<gene>
    <name evidence="10" type="ORF">EHS11_02970</name>
</gene>
<dbReference type="RefSeq" id="WP_135762935.1">
    <property type="nucleotide sequence ID" value="NZ_RQHV01000018.1"/>
</dbReference>
<comment type="pathway">
    <text evidence="2">Carotenoid biosynthesis.</text>
</comment>
<dbReference type="GO" id="GO:0016117">
    <property type="term" value="P:carotenoid biosynthetic process"/>
    <property type="evidence" value="ECO:0007669"/>
    <property type="project" value="UniProtKB-KW"/>
</dbReference>
<evidence type="ECO:0000256" key="7">
    <source>
        <dbReference type="ARBA" id="ARBA00023235"/>
    </source>
</evidence>
<keyword evidence="6 8" id="KW-0472">Membrane</keyword>
<keyword evidence="11" id="KW-1185">Reference proteome</keyword>
<feature type="transmembrane region" description="Helical" evidence="8">
    <location>
        <begin position="157"/>
        <end position="178"/>
    </location>
</feature>
<evidence type="ECO:0000256" key="2">
    <source>
        <dbReference type="ARBA" id="ARBA00004829"/>
    </source>
</evidence>
<evidence type="ECO:0000256" key="3">
    <source>
        <dbReference type="ARBA" id="ARBA00022692"/>
    </source>
</evidence>
<name>A0A4R9LS01_9LEPT</name>
<keyword evidence="3 8" id="KW-0812">Transmembrane</keyword>
<evidence type="ECO:0000256" key="5">
    <source>
        <dbReference type="ARBA" id="ARBA00022989"/>
    </source>
</evidence>
<feature type="transmembrane region" description="Helical" evidence="8">
    <location>
        <begin position="6"/>
        <end position="23"/>
    </location>
</feature>
<feature type="transmembrane region" description="Helical" evidence="8">
    <location>
        <begin position="30"/>
        <end position="52"/>
    </location>
</feature>
<evidence type="ECO:0000259" key="9">
    <source>
        <dbReference type="Pfam" id="PF18916"/>
    </source>
</evidence>
<keyword evidence="7" id="KW-0413">Isomerase</keyword>
<protein>
    <recommendedName>
        <fullName evidence="9">Lycopene cyclase domain-containing protein</fullName>
    </recommendedName>
</protein>
<dbReference type="InterPro" id="IPR017825">
    <property type="entry name" value="Lycopene_cyclase_dom"/>
</dbReference>
<evidence type="ECO:0000313" key="10">
    <source>
        <dbReference type="EMBL" id="TGN14043.1"/>
    </source>
</evidence>
<sequence length="230" mass="26640">MLRYNFLILSLIFSVPGILIYLFRKDLRKTIRILAVCSVPFGFTEFLFYPSYWEPVFLFNLVNYIGFGIEDLIFVIGLSAFTSTAYPFFFNKKLVEIKLKRQISSATILFGILFCCFFFVFLFAVSEFPIIYGAPILMILISLGIMAIRNDLILPGLFGGVLSMIIYAFLCLILLRIYPDLFQLIWHTEKFINRNIYGIPVEELIYGFASGSIATLFYPFVFRHGYEKII</sequence>
<proteinExistence type="predicted"/>
<evidence type="ECO:0000313" key="11">
    <source>
        <dbReference type="Proteomes" id="UP000298264"/>
    </source>
</evidence>
<dbReference type="Proteomes" id="UP000298264">
    <property type="component" value="Unassembled WGS sequence"/>
</dbReference>
<accession>A0A4R9LS01</accession>
<feature type="transmembrane region" description="Helical" evidence="8">
    <location>
        <begin position="103"/>
        <end position="124"/>
    </location>
</feature>
<dbReference type="GO" id="GO:0016872">
    <property type="term" value="F:intramolecular lyase activity"/>
    <property type="evidence" value="ECO:0007669"/>
    <property type="project" value="InterPro"/>
</dbReference>
<keyword evidence="4" id="KW-0125">Carotenoid biosynthesis</keyword>
<comment type="caution">
    <text evidence="10">The sequence shown here is derived from an EMBL/GenBank/DDBJ whole genome shotgun (WGS) entry which is preliminary data.</text>
</comment>
<keyword evidence="5 8" id="KW-1133">Transmembrane helix</keyword>
<dbReference type="OrthoDB" id="326714at2"/>
<reference evidence="10" key="1">
    <citation type="journal article" date="2019" name="PLoS Negl. Trop. Dis.">
        <title>Revisiting the worldwide diversity of Leptospira species in the environment.</title>
        <authorList>
            <person name="Vincent A.T."/>
            <person name="Schiettekatte O."/>
            <person name="Bourhy P."/>
            <person name="Veyrier F.J."/>
            <person name="Picardeau M."/>
        </authorList>
    </citation>
    <scope>NUCLEOTIDE SEQUENCE [LARGE SCALE GENOMIC DNA]</scope>
    <source>
        <strain evidence="10">201400974</strain>
    </source>
</reference>
<dbReference type="EMBL" id="RQHV01000018">
    <property type="protein sequence ID" value="TGN14043.1"/>
    <property type="molecule type" value="Genomic_DNA"/>
</dbReference>
<feature type="transmembrane region" description="Helical" evidence="8">
    <location>
        <begin position="130"/>
        <end position="148"/>
    </location>
</feature>
<feature type="domain" description="Lycopene cyclase" evidence="9">
    <location>
        <begin position="132"/>
        <end position="220"/>
    </location>
</feature>
<evidence type="ECO:0000256" key="8">
    <source>
        <dbReference type="SAM" id="Phobius"/>
    </source>
</evidence>
<feature type="transmembrane region" description="Helical" evidence="8">
    <location>
        <begin position="72"/>
        <end position="91"/>
    </location>
</feature>
<dbReference type="AlphaFoldDB" id="A0A4R9LS01"/>
<evidence type="ECO:0000256" key="4">
    <source>
        <dbReference type="ARBA" id="ARBA00022746"/>
    </source>
</evidence>
<dbReference type="GO" id="GO:0016020">
    <property type="term" value="C:membrane"/>
    <property type="evidence" value="ECO:0007669"/>
    <property type="project" value="UniProtKB-SubCell"/>
</dbReference>
<dbReference type="Pfam" id="PF18916">
    <property type="entry name" value="Lycopene_cyc"/>
    <property type="match status" value="1"/>
</dbReference>
<comment type="subcellular location">
    <subcellularLocation>
        <location evidence="1">Membrane</location>
        <topology evidence="1">Multi-pass membrane protein</topology>
    </subcellularLocation>
</comment>